<evidence type="ECO:0000259" key="8">
    <source>
        <dbReference type="Pfam" id="PF13962"/>
    </source>
</evidence>
<dbReference type="EMBL" id="RWGY01000002">
    <property type="protein sequence ID" value="TVU49820.1"/>
    <property type="molecule type" value="Genomic_DNA"/>
</dbReference>
<feature type="non-terminal residue" evidence="9">
    <location>
        <position position="273"/>
    </location>
</feature>
<dbReference type="SUPFAM" id="SSF48403">
    <property type="entry name" value="Ankyrin repeat"/>
    <property type="match status" value="1"/>
</dbReference>
<evidence type="ECO:0000256" key="5">
    <source>
        <dbReference type="ARBA" id="ARBA00023043"/>
    </source>
</evidence>
<dbReference type="Pfam" id="PF12796">
    <property type="entry name" value="Ank_2"/>
    <property type="match status" value="1"/>
</dbReference>
<organism evidence="9 10">
    <name type="scientific">Eragrostis curvula</name>
    <name type="common">weeping love grass</name>
    <dbReference type="NCBI Taxonomy" id="38414"/>
    <lineage>
        <taxon>Eukaryota</taxon>
        <taxon>Viridiplantae</taxon>
        <taxon>Streptophyta</taxon>
        <taxon>Embryophyta</taxon>
        <taxon>Tracheophyta</taxon>
        <taxon>Spermatophyta</taxon>
        <taxon>Magnoliopsida</taxon>
        <taxon>Liliopsida</taxon>
        <taxon>Poales</taxon>
        <taxon>Poaceae</taxon>
        <taxon>PACMAD clade</taxon>
        <taxon>Chloridoideae</taxon>
        <taxon>Eragrostideae</taxon>
        <taxon>Eragrostidinae</taxon>
        <taxon>Eragrostis</taxon>
    </lineage>
</organism>
<feature type="non-terminal residue" evidence="9">
    <location>
        <position position="1"/>
    </location>
</feature>
<dbReference type="InterPro" id="IPR026961">
    <property type="entry name" value="PGG_dom"/>
</dbReference>
<dbReference type="AlphaFoldDB" id="A0A5J9WR75"/>
<reference evidence="9 10" key="1">
    <citation type="journal article" date="2019" name="Sci. Rep.">
        <title>A high-quality genome of Eragrostis curvula grass provides insights into Poaceae evolution and supports new strategies to enhance forage quality.</title>
        <authorList>
            <person name="Carballo J."/>
            <person name="Santos B.A.C.M."/>
            <person name="Zappacosta D."/>
            <person name="Garbus I."/>
            <person name="Selva J.P."/>
            <person name="Gallo C.A."/>
            <person name="Diaz A."/>
            <person name="Albertini E."/>
            <person name="Caccamo M."/>
            <person name="Echenique V."/>
        </authorList>
    </citation>
    <scope>NUCLEOTIDE SEQUENCE [LARGE SCALE GENOMIC DNA]</scope>
    <source>
        <strain evidence="10">cv. Victoria</strain>
        <tissue evidence="9">Leaf</tissue>
    </source>
</reference>
<feature type="domain" description="PGG" evidence="8">
    <location>
        <begin position="129"/>
        <end position="242"/>
    </location>
</feature>
<keyword evidence="4 7" id="KW-1133">Transmembrane helix</keyword>
<dbReference type="PANTHER" id="PTHR24186:SF50">
    <property type="entry name" value="ANKYRIN REPEAT-CONTAINING PROTEIN ITN1-LIKE ISOFORM X1"/>
    <property type="match status" value="1"/>
</dbReference>
<feature type="transmembrane region" description="Helical" evidence="7">
    <location>
        <begin position="139"/>
        <end position="160"/>
    </location>
</feature>
<dbReference type="Gramene" id="TVU49820">
    <property type="protein sequence ID" value="TVU49820"/>
    <property type="gene ID" value="EJB05_01158"/>
</dbReference>
<proteinExistence type="predicted"/>
<comment type="subcellular location">
    <subcellularLocation>
        <location evidence="1">Membrane</location>
        <topology evidence="1">Multi-pass membrane protein</topology>
    </subcellularLocation>
</comment>
<dbReference type="Pfam" id="PF13962">
    <property type="entry name" value="PGG"/>
    <property type="match status" value="1"/>
</dbReference>
<feature type="transmembrane region" description="Helical" evidence="7">
    <location>
        <begin position="188"/>
        <end position="208"/>
    </location>
</feature>
<dbReference type="OrthoDB" id="695273at2759"/>
<keyword evidence="6 7" id="KW-0472">Membrane</keyword>
<dbReference type="InterPro" id="IPR036770">
    <property type="entry name" value="Ankyrin_rpt-contain_sf"/>
</dbReference>
<sequence length="273" mass="29638">MFPILVAASSGADRIITQFIRYRPSSAGLPDSRGRTFLHIAAEKSEWKIVAFVSWILNMQDTDGNSALHVAVQSECLRSFCPLLGNPRNTEVIINMTLSICGAKLGSHRPGHFIETCTKSHDYQRKEAENLKDSTQTMCIGSVLIATMAFGAIFAVPGGYRADDHTNRGTPTLAGRYPFDAFMMTNTLTFICSWVATMCLMISGFPFVELKSQSAYFLSSMLFAKSSVTSLSAAFALGVYMVLGPIAHKTADVISVMSPLVVTCASINGFLFG</sequence>
<evidence type="ECO:0000256" key="6">
    <source>
        <dbReference type="ARBA" id="ARBA00023136"/>
    </source>
</evidence>
<comment type="caution">
    <text evidence="9">The sequence shown here is derived from an EMBL/GenBank/DDBJ whole genome shotgun (WGS) entry which is preliminary data.</text>
</comment>
<accession>A0A5J9WR75</accession>
<evidence type="ECO:0000256" key="7">
    <source>
        <dbReference type="SAM" id="Phobius"/>
    </source>
</evidence>
<dbReference type="PANTHER" id="PTHR24186">
    <property type="entry name" value="PROTEIN PHOSPHATASE 1 REGULATORY SUBUNIT"/>
    <property type="match status" value="1"/>
</dbReference>
<protein>
    <recommendedName>
        <fullName evidence="8">PGG domain-containing protein</fullName>
    </recommendedName>
</protein>
<feature type="transmembrane region" description="Helical" evidence="7">
    <location>
        <begin position="253"/>
        <end position="272"/>
    </location>
</feature>
<evidence type="ECO:0000256" key="2">
    <source>
        <dbReference type="ARBA" id="ARBA00022692"/>
    </source>
</evidence>
<dbReference type="InterPro" id="IPR002110">
    <property type="entry name" value="Ankyrin_rpt"/>
</dbReference>
<keyword evidence="2 7" id="KW-0812">Transmembrane</keyword>
<evidence type="ECO:0000256" key="4">
    <source>
        <dbReference type="ARBA" id="ARBA00022989"/>
    </source>
</evidence>
<keyword evidence="5" id="KW-0040">ANK repeat</keyword>
<dbReference type="GO" id="GO:0005886">
    <property type="term" value="C:plasma membrane"/>
    <property type="evidence" value="ECO:0007669"/>
    <property type="project" value="TreeGrafter"/>
</dbReference>
<keyword evidence="3" id="KW-0677">Repeat</keyword>
<evidence type="ECO:0000313" key="9">
    <source>
        <dbReference type="EMBL" id="TVU49820.1"/>
    </source>
</evidence>
<evidence type="ECO:0000313" key="10">
    <source>
        <dbReference type="Proteomes" id="UP000324897"/>
    </source>
</evidence>
<gene>
    <name evidence="9" type="ORF">EJB05_01158</name>
</gene>
<keyword evidence="10" id="KW-1185">Reference proteome</keyword>
<name>A0A5J9WR75_9POAL</name>
<feature type="transmembrane region" description="Helical" evidence="7">
    <location>
        <begin position="228"/>
        <end position="247"/>
    </location>
</feature>
<evidence type="ECO:0000256" key="1">
    <source>
        <dbReference type="ARBA" id="ARBA00004141"/>
    </source>
</evidence>
<evidence type="ECO:0000256" key="3">
    <source>
        <dbReference type="ARBA" id="ARBA00022737"/>
    </source>
</evidence>
<dbReference type="Proteomes" id="UP000324897">
    <property type="component" value="Chromosome 6"/>
</dbReference>
<dbReference type="Gene3D" id="1.25.40.20">
    <property type="entry name" value="Ankyrin repeat-containing domain"/>
    <property type="match status" value="1"/>
</dbReference>